<comment type="subcellular location">
    <subcellularLocation>
        <location evidence="2">Cell membrane</location>
        <topology evidence="2">Multi-pass membrane protein</topology>
    </subcellularLocation>
</comment>
<accession>A0ABT1YEN3</accession>
<dbReference type="NCBIfam" id="TIGR00229">
    <property type="entry name" value="sensory_box"/>
    <property type="match status" value="1"/>
</dbReference>
<evidence type="ECO:0000256" key="7">
    <source>
        <dbReference type="ARBA" id="ARBA00022741"/>
    </source>
</evidence>
<dbReference type="PANTHER" id="PTHR43065">
    <property type="entry name" value="SENSOR HISTIDINE KINASE"/>
    <property type="match status" value="1"/>
</dbReference>
<evidence type="ECO:0000256" key="4">
    <source>
        <dbReference type="ARBA" id="ARBA00022475"/>
    </source>
</evidence>
<dbReference type="Gene3D" id="1.10.287.130">
    <property type="match status" value="1"/>
</dbReference>
<dbReference type="Pfam" id="PF00672">
    <property type="entry name" value="HAMP"/>
    <property type="match status" value="1"/>
</dbReference>
<dbReference type="SMART" id="SM00086">
    <property type="entry name" value="PAC"/>
    <property type="match status" value="1"/>
</dbReference>
<dbReference type="SUPFAM" id="SSF158472">
    <property type="entry name" value="HAMP domain-like"/>
    <property type="match status" value="1"/>
</dbReference>
<dbReference type="InterPro" id="IPR005467">
    <property type="entry name" value="His_kinase_dom"/>
</dbReference>
<dbReference type="PROSITE" id="PS50885">
    <property type="entry name" value="HAMP"/>
    <property type="match status" value="1"/>
</dbReference>
<dbReference type="SUPFAM" id="SSF55785">
    <property type="entry name" value="PYP-like sensor domain (PAS domain)"/>
    <property type="match status" value="1"/>
</dbReference>
<dbReference type="Gene3D" id="3.30.565.10">
    <property type="entry name" value="Histidine kinase-like ATPase, C-terminal domain"/>
    <property type="match status" value="1"/>
</dbReference>
<dbReference type="InterPro" id="IPR035965">
    <property type="entry name" value="PAS-like_dom_sf"/>
</dbReference>
<feature type="domain" description="PAS" evidence="14">
    <location>
        <begin position="412"/>
        <end position="481"/>
    </location>
</feature>
<dbReference type="SMART" id="SM00388">
    <property type="entry name" value="HisKA"/>
    <property type="match status" value="1"/>
</dbReference>
<keyword evidence="11 12" id="KW-0472">Membrane</keyword>
<name>A0ABT1YEN3_9BACL</name>
<dbReference type="Gene3D" id="3.30.450.20">
    <property type="entry name" value="PAS domain"/>
    <property type="match status" value="1"/>
</dbReference>
<dbReference type="PROSITE" id="PS50112">
    <property type="entry name" value="PAS"/>
    <property type="match status" value="1"/>
</dbReference>
<evidence type="ECO:0000313" key="17">
    <source>
        <dbReference type="EMBL" id="MCR8631377.1"/>
    </source>
</evidence>
<dbReference type="CDD" id="cd00130">
    <property type="entry name" value="PAS"/>
    <property type="match status" value="1"/>
</dbReference>
<evidence type="ECO:0000256" key="9">
    <source>
        <dbReference type="ARBA" id="ARBA00022840"/>
    </source>
</evidence>
<dbReference type="PANTHER" id="PTHR43065:SF34">
    <property type="entry name" value="SPORULATION KINASE A"/>
    <property type="match status" value="1"/>
</dbReference>
<dbReference type="CDD" id="cd06225">
    <property type="entry name" value="HAMP"/>
    <property type="match status" value="1"/>
</dbReference>
<dbReference type="InterPro" id="IPR003594">
    <property type="entry name" value="HATPase_dom"/>
</dbReference>
<feature type="transmembrane region" description="Helical" evidence="12">
    <location>
        <begin position="325"/>
        <end position="351"/>
    </location>
</feature>
<dbReference type="SMART" id="SM00091">
    <property type="entry name" value="PAS"/>
    <property type="match status" value="1"/>
</dbReference>
<keyword evidence="12" id="KW-1133">Transmembrane helix</keyword>
<keyword evidence="18" id="KW-1185">Reference proteome</keyword>
<evidence type="ECO:0000259" key="13">
    <source>
        <dbReference type="PROSITE" id="PS50109"/>
    </source>
</evidence>
<dbReference type="EC" id="2.7.13.3" evidence="3"/>
<gene>
    <name evidence="17" type="ORF">NV381_09200</name>
</gene>
<comment type="catalytic activity">
    <reaction evidence="1">
        <text>ATP + protein L-histidine = ADP + protein N-phospho-L-histidine.</text>
        <dbReference type="EC" id="2.7.13.3"/>
    </reaction>
</comment>
<evidence type="ECO:0000256" key="1">
    <source>
        <dbReference type="ARBA" id="ARBA00000085"/>
    </source>
</evidence>
<keyword evidence="5" id="KW-0597">Phosphoprotein</keyword>
<dbReference type="SUPFAM" id="SSF55874">
    <property type="entry name" value="ATPase domain of HSP90 chaperone/DNA topoisomerase II/histidine kinase"/>
    <property type="match status" value="1"/>
</dbReference>
<evidence type="ECO:0000256" key="3">
    <source>
        <dbReference type="ARBA" id="ARBA00012438"/>
    </source>
</evidence>
<proteinExistence type="predicted"/>
<dbReference type="InterPro" id="IPR004358">
    <property type="entry name" value="Sig_transdc_His_kin-like_C"/>
</dbReference>
<keyword evidence="7" id="KW-0547">Nucleotide-binding</keyword>
<dbReference type="InterPro" id="IPR000014">
    <property type="entry name" value="PAS"/>
</dbReference>
<protein>
    <recommendedName>
        <fullName evidence="3">histidine kinase</fullName>
        <ecNumber evidence="3">2.7.13.3</ecNumber>
    </recommendedName>
</protein>
<dbReference type="EMBL" id="JANQBD010000005">
    <property type="protein sequence ID" value="MCR8631377.1"/>
    <property type="molecule type" value="Genomic_DNA"/>
</dbReference>
<keyword evidence="12" id="KW-0812">Transmembrane</keyword>
<dbReference type="Gene3D" id="6.10.340.10">
    <property type="match status" value="1"/>
</dbReference>
<comment type="caution">
    <text evidence="17">The sequence shown here is derived from an EMBL/GenBank/DDBJ whole genome shotgun (WGS) entry which is preliminary data.</text>
</comment>
<dbReference type="Pfam" id="PF02518">
    <property type="entry name" value="HATPase_c"/>
    <property type="match status" value="1"/>
</dbReference>
<feature type="transmembrane region" description="Helical" evidence="12">
    <location>
        <begin position="7"/>
        <end position="28"/>
    </location>
</feature>
<evidence type="ECO:0000256" key="8">
    <source>
        <dbReference type="ARBA" id="ARBA00022777"/>
    </source>
</evidence>
<feature type="domain" description="HAMP" evidence="16">
    <location>
        <begin position="348"/>
        <end position="400"/>
    </location>
</feature>
<evidence type="ECO:0000256" key="10">
    <source>
        <dbReference type="ARBA" id="ARBA00023012"/>
    </source>
</evidence>
<dbReference type="Pfam" id="PF00989">
    <property type="entry name" value="PAS"/>
    <property type="match status" value="1"/>
</dbReference>
<dbReference type="PROSITE" id="PS50113">
    <property type="entry name" value="PAC"/>
    <property type="match status" value="1"/>
</dbReference>
<feature type="domain" description="Histidine kinase" evidence="13">
    <location>
        <begin position="549"/>
        <end position="752"/>
    </location>
</feature>
<keyword evidence="10" id="KW-0902">Two-component regulatory system</keyword>
<dbReference type="SMART" id="SM00387">
    <property type="entry name" value="HATPase_c"/>
    <property type="match status" value="1"/>
</dbReference>
<keyword evidence="9" id="KW-0067">ATP-binding</keyword>
<dbReference type="InterPro" id="IPR001610">
    <property type="entry name" value="PAC"/>
</dbReference>
<evidence type="ECO:0000256" key="11">
    <source>
        <dbReference type="ARBA" id="ARBA00023136"/>
    </source>
</evidence>
<dbReference type="InterPro" id="IPR000700">
    <property type="entry name" value="PAS-assoc_C"/>
</dbReference>
<dbReference type="RefSeq" id="WP_258212978.1">
    <property type="nucleotide sequence ID" value="NZ_JANQBD010000005.1"/>
</dbReference>
<dbReference type="PRINTS" id="PR00344">
    <property type="entry name" value="BCTRLSENSOR"/>
</dbReference>
<dbReference type="InterPro" id="IPR036890">
    <property type="entry name" value="HATPase_C_sf"/>
</dbReference>
<dbReference type="InterPro" id="IPR003660">
    <property type="entry name" value="HAMP_dom"/>
</dbReference>
<evidence type="ECO:0000256" key="2">
    <source>
        <dbReference type="ARBA" id="ARBA00004651"/>
    </source>
</evidence>
<dbReference type="Proteomes" id="UP001300012">
    <property type="component" value="Unassembled WGS sequence"/>
</dbReference>
<keyword evidence="8" id="KW-0418">Kinase</keyword>
<reference evidence="17 18" key="1">
    <citation type="submission" date="2022-08" db="EMBL/GenBank/DDBJ databases">
        <title>Paenibacillus endoradicis sp. nov., Paenibacillus radicibacter sp. nov and Paenibacillus pararadicis sp. nov., three cold-adapted plant growth-promoting bacteria isolated from root of Larix gmelinii in Great Khingan.</title>
        <authorList>
            <person name="Xue H."/>
        </authorList>
    </citation>
    <scope>NUCLEOTIDE SEQUENCE [LARGE SCALE GENOMIC DNA]</scope>
    <source>
        <strain evidence="17 18">N5-1-1-5</strain>
    </source>
</reference>
<dbReference type="PROSITE" id="PS50109">
    <property type="entry name" value="HIS_KIN"/>
    <property type="match status" value="1"/>
</dbReference>
<dbReference type="Pfam" id="PF00512">
    <property type="entry name" value="HisKA"/>
    <property type="match status" value="1"/>
</dbReference>
<sequence>MSIKTKLSLWISFIVAIILSLNISIYYYSSRTELQANAERQMAAIAKQIGAKIEVSQKGKQLLEDMVGDKLRMAAIAAQNKLDPDINKVTNDQLVQLSQALGIDHITLWKQLDNDILALKSSNPKEVNISSKTWDYWYTAFGQLFTEGNVSIPYGQKLPHYWSGPINFATTDPSVINKWGYYYDGTTNYMINPYLNAQMLLQFEKSFGTDAFLHTMLQDNSNILEITGFDPQFFGQKPIIKIKNGIPVYNLDVRDVIFGQYTFQHENDLNQIKQATQSGSIFTINETINNRQVIKSFIPINGIKPYVIGITFDQGAITHVLDKQLLLHISISVGLILITMVASYFIAGFMLRSLNQIIRKVTEVSSGNFGTQMTVHSDDELGQLASKINTMSTNLSTYTQQLKDTAIELQETKEYLESFVNHTSDAIHVMDLQGNVLLTNKAFETIFGWSEEDTVGKQIEHIPPSYEHEFERIRQSILLGEPIADYETVRSTKDGRYIDVSTTISPIRNGQGDIVAIASISRNITLRKQTEELLRKSEKLSVVGQLAAGVAHEIRNPLTTIRGFVQLQKNRGPLATSHLDIMLSELDRINFIVSEFLVLSKPQASLFELGDVQAILRDIVLLLDSQANMNNVQIEMQVEEDIPNIFCEPNQLKQVFVNVLKNGMEAMPDGGKLLIHIEYNPEGSIIVRIIDQGHGISEEDLPRLGEPFFTNKESGNGLGLMVSQRIIANHKGSLLIQSELGKGTCVEIRLPL</sequence>
<organism evidence="17 18">
    <name type="scientific">Paenibacillus radicis</name>
    <name type="common">ex Xue et al. 2023</name>
    <dbReference type="NCBI Taxonomy" id="2972489"/>
    <lineage>
        <taxon>Bacteria</taxon>
        <taxon>Bacillati</taxon>
        <taxon>Bacillota</taxon>
        <taxon>Bacilli</taxon>
        <taxon>Bacillales</taxon>
        <taxon>Paenibacillaceae</taxon>
        <taxon>Paenibacillus</taxon>
    </lineage>
</organism>
<feature type="domain" description="PAC" evidence="15">
    <location>
        <begin position="484"/>
        <end position="536"/>
    </location>
</feature>
<evidence type="ECO:0000259" key="15">
    <source>
        <dbReference type="PROSITE" id="PS50113"/>
    </source>
</evidence>
<dbReference type="SUPFAM" id="SSF47384">
    <property type="entry name" value="Homodimeric domain of signal transducing histidine kinase"/>
    <property type="match status" value="1"/>
</dbReference>
<evidence type="ECO:0000256" key="5">
    <source>
        <dbReference type="ARBA" id="ARBA00022553"/>
    </source>
</evidence>
<keyword evidence="6" id="KW-0808">Transferase</keyword>
<keyword evidence="4" id="KW-1003">Cell membrane</keyword>
<evidence type="ECO:0000256" key="12">
    <source>
        <dbReference type="SAM" id="Phobius"/>
    </source>
</evidence>
<dbReference type="CDD" id="cd00082">
    <property type="entry name" value="HisKA"/>
    <property type="match status" value="1"/>
</dbReference>
<dbReference type="InterPro" id="IPR036097">
    <property type="entry name" value="HisK_dim/P_sf"/>
</dbReference>
<evidence type="ECO:0000313" key="18">
    <source>
        <dbReference type="Proteomes" id="UP001300012"/>
    </source>
</evidence>
<evidence type="ECO:0000259" key="14">
    <source>
        <dbReference type="PROSITE" id="PS50112"/>
    </source>
</evidence>
<dbReference type="SMART" id="SM00304">
    <property type="entry name" value="HAMP"/>
    <property type="match status" value="1"/>
</dbReference>
<evidence type="ECO:0000256" key="6">
    <source>
        <dbReference type="ARBA" id="ARBA00022679"/>
    </source>
</evidence>
<dbReference type="InterPro" id="IPR013767">
    <property type="entry name" value="PAS_fold"/>
</dbReference>
<dbReference type="InterPro" id="IPR003661">
    <property type="entry name" value="HisK_dim/P_dom"/>
</dbReference>
<evidence type="ECO:0000259" key="16">
    <source>
        <dbReference type="PROSITE" id="PS50885"/>
    </source>
</evidence>